<reference evidence="16 17" key="1">
    <citation type="submission" date="2016-05" db="EMBL/GenBank/DDBJ databases">
        <title>Genomic Taxonomy of the Vibrionaceae.</title>
        <authorList>
            <person name="Gomez-Gil B."/>
            <person name="Enciso-Ibarra J."/>
        </authorList>
    </citation>
    <scope>NUCLEOTIDE SEQUENCE [LARGE SCALE GENOMIC DNA]</scope>
    <source>
        <strain evidence="16 17">CAIM 1920</strain>
    </source>
</reference>
<protein>
    <recommendedName>
        <fullName evidence="18">Peptidase</fullName>
    </recommendedName>
</protein>
<feature type="domain" description="Peptidase M4" evidence="12">
    <location>
        <begin position="208"/>
        <end position="346"/>
    </location>
</feature>
<dbReference type="Gene3D" id="1.10.390.10">
    <property type="entry name" value="Neutral Protease Domain 2"/>
    <property type="match status" value="1"/>
</dbReference>
<name>A0A1C3ES03_9GAMM</name>
<keyword evidence="4" id="KW-0479">Metal-binding</keyword>
<dbReference type="InterPro" id="IPR050728">
    <property type="entry name" value="Zinc_Metalloprotease_M4"/>
</dbReference>
<accession>A0A1C3ES03</accession>
<comment type="caution">
    <text evidence="16">The sequence shown here is derived from an EMBL/GenBank/DDBJ whole genome shotgun (WGS) entry which is preliminary data.</text>
</comment>
<evidence type="ECO:0000256" key="11">
    <source>
        <dbReference type="SAM" id="SignalP"/>
    </source>
</evidence>
<dbReference type="RefSeq" id="WP_068898973.1">
    <property type="nucleotide sequence ID" value="NZ_LYBM01000002.1"/>
</dbReference>
<dbReference type="Pfam" id="PF04151">
    <property type="entry name" value="PPC"/>
    <property type="match status" value="2"/>
</dbReference>
<evidence type="ECO:0000256" key="9">
    <source>
        <dbReference type="ARBA" id="ARBA00023145"/>
    </source>
</evidence>
<feature type="domain" description="PepSY" evidence="14">
    <location>
        <begin position="116"/>
        <end position="191"/>
    </location>
</feature>
<feature type="non-terminal residue" evidence="16">
    <location>
        <position position="718"/>
    </location>
</feature>
<evidence type="ECO:0000256" key="8">
    <source>
        <dbReference type="ARBA" id="ARBA00023049"/>
    </source>
</evidence>
<dbReference type="STRING" id="1080227.A8L45_02780"/>
<evidence type="ECO:0000259" key="13">
    <source>
        <dbReference type="Pfam" id="PF02868"/>
    </source>
</evidence>
<dbReference type="GO" id="GO:0004222">
    <property type="term" value="F:metalloendopeptidase activity"/>
    <property type="evidence" value="ECO:0007669"/>
    <property type="project" value="InterPro"/>
</dbReference>
<dbReference type="InterPro" id="IPR013856">
    <property type="entry name" value="Peptidase_M4_domain"/>
</dbReference>
<dbReference type="PRINTS" id="PR00730">
    <property type="entry name" value="THERMOLYSIN"/>
</dbReference>
<dbReference type="PANTHER" id="PTHR33794">
    <property type="entry name" value="BACILLOLYSIN"/>
    <property type="match status" value="1"/>
</dbReference>
<proteinExistence type="inferred from homology"/>
<dbReference type="AlphaFoldDB" id="A0A1C3ES03"/>
<feature type="domain" description="Peptidase M4 C-terminal" evidence="13">
    <location>
        <begin position="349"/>
        <end position="493"/>
    </location>
</feature>
<evidence type="ECO:0000256" key="3">
    <source>
        <dbReference type="ARBA" id="ARBA00022670"/>
    </source>
</evidence>
<evidence type="ECO:0000256" key="6">
    <source>
        <dbReference type="ARBA" id="ARBA00022801"/>
    </source>
</evidence>
<feature type="active site" evidence="10">
    <location>
        <position position="339"/>
    </location>
</feature>
<keyword evidence="7" id="KW-0862">Zinc</keyword>
<feature type="domain" description="Peptidase C-terminal archaeal/bacterial" evidence="15">
    <location>
        <begin position="518"/>
        <end position="584"/>
    </location>
</feature>
<evidence type="ECO:0000256" key="7">
    <source>
        <dbReference type="ARBA" id="ARBA00022833"/>
    </source>
</evidence>
<dbReference type="InterPro" id="IPR023612">
    <property type="entry name" value="Peptidase_M4"/>
</dbReference>
<dbReference type="OrthoDB" id="5378341at2"/>
<dbReference type="GO" id="GO:0006508">
    <property type="term" value="P:proteolysis"/>
    <property type="evidence" value="ECO:0007669"/>
    <property type="project" value="UniProtKB-KW"/>
</dbReference>
<dbReference type="Gene3D" id="3.10.170.10">
    <property type="match status" value="1"/>
</dbReference>
<dbReference type="InterPro" id="IPR025711">
    <property type="entry name" value="PepSY"/>
</dbReference>
<organism evidence="16 17">
    <name type="scientific">Veronia pacifica</name>
    <dbReference type="NCBI Taxonomy" id="1080227"/>
    <lineage>
        <taxon>Bacteria</taxon>
        <taxon>Pseudomonadati</taxon>
        <taxon>Pseudomonadota</taxon>
        <taxon>Gammaproteobacteria</taxon>
        <taxon>Vibrionales</taxon>
        <taxon>Vibrionaceae</taxon>
        <taxon>Veronia</taxon>
    </lineage>
</organism>
<comment type="similarity">
    <text evidence="2">Belongs to the peptidase M4 family.</text>
</comment>
<feature type="active site" description="Proton donor" evidence="10">
    <location>
        <position position="421"/>
    </location>
</feature>
<keyword evidence="9" id="KW-0865">Zymogen</keyword>
<evidence type="ECO:0000256" key="1">
    <source>
        <dbReference type="ARBA" id="ARBA00001947"/>
    </source>
</evidence>
<evidence type="ECO:0000313" key="17">
    <source>
        <dbReference type="Proteomes" id="UP000094936"/>
    </source>
</evidence>
<evidence type="ECO:0000313" key="16">
    <source>
        <dbReference type="EMBL" id="ODA35968.1"/>
    </source>
</evidence>
<dbReference type="InterPro" id="IPR001570">
    <property type="entry name" value="Peptidase_M4_C_domain"/>
</dbReference>
<dbReference type="GO" id="GO:0046872">
    <property type="term" value="F:metal ion binding"/>
    <property type="evidence" value="ECO:0007669"/>
    <property type="project" value="UniProtKB-KW"/>
</dbReference>
<dbReference type="Gene3D" id="3.10.450.490">
    <property type="match status" value="1"/>
</dbReference>
<dbReference type="Pfam" id="PF02868">
    <property type="entry name" value="Peptidase_M4_C"/>
    <property type="match status" value="1"/>
</dbReference>
<dbReference type="Pfam" id="PF01447">
    <property type="entry name" value="Peptidase_M4"/>
    <property type="match status" value="1"/>
</dbReference>
<evidence type="ECO:0000256" key="10">
    <source>
        <dbReference type="PIRSR" id="PIRSR623612-1"/>
    </source>
</evidence>
<dbReference type="Gene3D" id="3.10.450.40">
    <property type="match status" value="1"/>
</dbReference>
<keyword evidence="3" id="KW-0645">Protease</keyword>
<evidence type="ECO:0000256" key="5">
    <source>
        <dbReference type="ARBA" id="ARBA00022729"/>
    </source>
</evidence>
<sequence length="718" mass="79368">MRRNAISLGLLFLLFGSAQAATITQLENSDFLSDKTLTQAPTLGQLPNESFSGFLPVKQISLPNGKVKVVHHQYIDGVRVNGSHLVSDIADGKAVSTRGEVVTDIYSDLADLKPSLTPEEALTISKSPRYAAKKFTNKLWLKNEQVELYVWLDKGNKARLVYETSFFVPGLKPTRPFALIDAKTGEVIKRWEGLNNAKVGTGPGGNEKIGRYEYGSEFEKLDVKQQGETCYMENDNVRTVDLAHGTSGTEAYSYECPENTKKTINGAYSPLNDAHYFGNAVFDMFKQWYETSPLTFQLQMRVHYSSSYENAFWNGSAMTFGDGATTFHPLVSLDVSAHEVSHGFTEQNSGLVYSGMSGGMNEAFSDMSGEAAEFFLRNQNDWLVGADIFKGEGALRYFEDPTRDGRSIGHASDYYDGLDVHYSSGVYNRAFYLLANKDGWGIRKAFGVMVLANRMYWTENSTFDEGARGVFNAAKDFGYDSSDVQDAFLQVGVYINPAVEIENGEIISNLSADMGEEALFNFSLPDDVQTVTVTTSGGTGNVDIYLKKAQHPSESDYDCRSNGDNNTEACEINSPESGQYFVKLVAIEDYTDVSLSLNFTLKPLPSLELNTPIENLSATEGELKYYQFTMPTGFNNATVKTSGGSGDIDLYVKKGQLPSDTMYDCRPYAGGNEEECIIEGSADDIFYIMLSAYYDYDDVTLVVEGEMQPEVVTLLPNE</sequence>
<evidence type="ECO:0000259" key="15">
    <source>
        <dbReference type="Pfam" id="PF04151"/>
    </source>
</evidence>
<dbReference type="EMBL" id="LYBM01000002">
    <property type="protein sequence ID" value="ODA35968.1"/>
    <property type="molecule type" value="Genomic_DNA"/>
</dbReference>
<keyword evidence="8" id="KW-0482">Metalloprotease</keyword>
<keyword evidence="5 11" id="KW-0732">Signal</keyword>
<dbReference type="InterPro" id="IPR027268">
    <property type="entry name" value="Peptidase_M4/M1_CTD_sf"/>
</dbReference>
<evidence type="ECO:0000259" key="12">
    <source>
        <dbReference type="Pfam" id="PF01447"/>
    </source>
</evidence>
<dbReference type="InterPro" id="IPR007280">
    <property type="entry name" value="Peptidase_C_arc/bac"/>
</dbReference>
<dbReference type="SUPFAM" id="SSF55486">
    <property type="entry name" value="Metalloproteases ('zincins'), catalytic domain"/>
    <property type="match status" value="1"/>
</dbReference>
<evidence type="ECO:0000259" key="14">
    <source>
        <dbReference type="Pfam" id="PF03413"/>
    </source>
</evidence>
<dbReference type="Gene3D" id="2.60.120.380">
    <property type="match status" value="2"/>
</dbReference>
<dbReference type="Pfam" id="PF03413">
    <property type="entry name" value="PepSY"/>
    <property type="match status" value="1"/>
</dbReference>
<keyword evidence="6" id="KW-0378">Hydrolase</keyword>
<evidence type="ECO:0000256" key="4">
    <source>
        <dbReference type="ARBA" id="ARBA00022723"/>
    </source>
</evidence>
<feature type="domain" description="Peptidase C-terminal archaeal/bacterial" evidence="15">
    <location>
        <begin position="625"/>
        <end position="691"/>
    </location>
</feature>
<evidence type="ECO:0008006" key="18">
    <source>
        <dbReference type="Google" id="ProtNLM"/>
    </source>
</evidence>
<dbReference type="CDD" id="cd09597">
    <property type="entry name" value="M4_TLP"/>
    <property type="match status" value="1"/>
</dbReference>
<comment type="cofactor">
    <cofactor evidence="1">
        <name>Zn(2+)</name>
        <dbReference type="ChEBI" id="CHEBI:29105"/>
    </cofactor>
</comment>
<dbReference type="Proteomes" id="UP000094936">
    <property type="component" value="Unassembled WGS sequence"/>
</dbReference>
<keyword evidence="17" id="KW-1185">Reference proteome</keyword>
<feature type="signal peptide" evidence="11">
    <location>
        <begin position="1"/>
        <end position="20"/>
    </location>
</feature>
<evidence type="ECO:0000256" key="2">
    <source>
        <dbReference type="ARBA" id="ARBA00009388"/>
    </source>
</evidence>
<feature type="chain" id="PRO_5008673366" description="Peptidase" evidence="11">
    <location>
        <begin position="21"/>
        <end position="718"/>
    </location>
</feature>
<dbReference type="PANTHER" id="PTHR33794:SF1">
    <property type="entry name" value="BACILLOLYSIN"/>
    <property type="match status" value="1"/>
</dbReference>
<gene>
    <name evidence="16" type="ORF">A8L45_02780</name>
</gene>